<keyword evidence="5" id="KW-0256">Endoplasmic reticulum</keyword>
<feature type="transmembrane region" description="Helical" evidence="8">
    <location>
        <begin position="360"/>
        <end position="381"/>
    </location>
</feature>
<organism evidence="9 10">
    <name type="scientific">Caenorhabditis auriculariae</name>
    <dbReference type="NCBI Taxonomy" id="2777116"/>
    <lineage>
        <taxon>Eukaryota</taxon>
        <taxon>Metazoa</taxon>
        <taxon>Ecdysozoa</taxon>
        <taxon>Nematoda</taxon>
        <taxon>Chromadorea</taxon>
        <taxon>Rhabditida</taxon>
        <taxon>Rhabditina</taxon>
        <taxon>Rhabditomorpha</taxon>
        <taxon>Rhabditoidea</taxon>
        <taxon>Rhabditidae</taxon>
        <taxon>Peloderinae</taxon>
        <taxon>Caenorhabditis</taxon>
    </lineage>
</organism>
<comment type="subcellular location">
    <subcellularLocation>
        <location evidence="1">Endoplasmic reticulum membrane</location>
        <topology evidence="1">Multi-pass membrane protein</topology>
    </subcellularLocation>
</comment>
<dbReference type="AlphaFoldDB" id="A0A8S1HKG0"/>
<keyword evidence="3 8" id="KW-0812">Transmembrane</keyword>
<dbReference type="EMBL" id="CAJGYM010000086">
    <property type="protein sequence ID" value="CAD6197146.1"/>
    <property type="molecule type" value="Genomic_DNA"/>
</dbReference>
<keyword evidence="7 8" id="KW-0472">Membrane</keyword>
<dbReference type="SMART" id="SM00730">
    <property type="entry name" value="PSN"/>
    <property type="match status" value="1"/>
</dbReference>
<evidence type="ECO:0000313" key="9">
    <source>
        <dbReference type="EMBL" id="CAD6197146.1"/>
    </source>
</evidence>
<evidence type="ECO:0000313" key="10">
    <source>
        <dbReference type="Proteomes" id="UP000835052"/>
    </source>
</evidence>
<evidence type="ECO:0000256" key="6">
    <source>
        <dbReference type="ARBA" id="ARBA00022989"/>
    </source>
</evidence>
<comment type="caution">
    <text evidence="9">The sequence shown here is derived from an EMBL/GenBank/DDBJ whole genome shotgun (WGS) entry which is preliminary data.</text>
</comment>
<feature type="transmembrane region" description="Helical" evidence="8">
    <location>
        <begin position="183"/>
        <end position="203"/>
    </location>
</feature>
<keyword evidence="10" id="KW-1185">Reference proteome</keyword>
<sequence>MTWAGPSNTWIINWVVTMADIKSPIPGDTNATGNATVFTFQEQLTASVSLYTMSLICIVIGGIRSANFVQRMIRKKRPIENSIRMSEAKKFPLSASAVLFGLYIFFKPAAERLNWVVTAAQKLHVPENYIEKINATITNFMTPAEGVAHETLFQRLLKRLPSNINEFLQTYLEKLPAIGKDELMIILTFLICFEGISALAILLKPALTFLLNRLPFVPECLRFNRPYLLSIKKGLKEMDEGDMEEASTKDTEYVFKLDCDRHILIALLLCSPVLISHLTCRHWITNNIIGIAFSIVGIECLHLASFKAGTLLLAGLFIYDIFWVFATDVMTSVAKGINAPILLQFPQDIYRNGFLEANKYSMLGLGDIVIPGIFIALLRRFDYRVGEQGSEAKKANKGRRYFFAITIIAYAVGLLLTMYVMHYFKAAQPALLYLVPCCLLVPLTVAALTGELSALWNYDEGHLVQDDDKKNVDSAKKNN</sequence>
<feature type="transmembrane region" description="Helical" evidence="8">
    <location>
        <begin position="430"/>
        <end position="448"/>
    </location>
</feature>
<dbReference type="PANTHER" id="PTHR12174">
    <property type="entry name" value="SIGNAL PEPTIDE PEPTIDASE"/>
    <property type="match status" value="1"/>
</dbReference>
<accession>A0A8S1HKG0</accession>
<dbReference type="Proteomes" id="UP000835052">
    <property type="component" value="Unassembled WGS sequence"/>
</dbReference>
<evidence type="ECO:0000256" key="7">
    <source>
        <dbReference type="ARBA" id="ARBA00023136"/>
    </source>
</evidence>
<dbReference type="GO" id="GO:0098553">
    <property type="term" value="C:lumenal side of endoplasmic reticulum membrane"/>
    <property type="evidence" value="ECO:0007669"/>
    <property type="project" value="TreeGrafter"/>
</dbReference>
<evidence type="ECO:0000256" key="1">
    <source>
        <dbReference type="ARBA" id="ARBA00004477"/>
    </source>
</evidence>
<dbReference type="InterPro" id="IPR007369">
    <property type="entry name" value="Peptidase_A22B_SPP"/>
</dbReference>
<keyword evidence="6 8" id="KW-1133">Transmembrane helix</keyword>
<keyword evidence="4" id="KW-0378">Hydrolase</keyword>
<name>A0A8S1HKG0_9PELO</name>
<evidence type="ECO:0000256" key="5">
    <source>
        <dbReference type="ARBA" id="ARBA00022824"/>
    </source>
</evidence>
<gene>
    <name evidence="9" type="ORF">CAUJ_LOCUS13055</name>
</gene>
<proteinExistence type="inferred from homology"/>
<dbReference type="GO" id="GO:0042500">
    <property type="term" value="F:aspartic endopeptidase activity, intramembrane cleaving"/>
    <property type="evidence" value="ECO:0007669"/>
    <property type="project" value="InterPro"/>
</dbReference>
<reference evidence="9" key="1">
    <citation type="submission" date="2020-10" db="EMBL/GenBank/DDBJ databases">
        <authorList>
            <person name="Kikuchi T."/>
        </authorList>
    </citation>
    <scope>NUCLEOTIDE SEQUENCE</scope>
    <source>
        <strain evidence="9">NKZ352</strain>
    </source>
</reference>
<dbReference type="InterPro" id="IPR006639">
    <property type="entry name" value="Preselin/SPP"/>
</dbReference>
<dbReference type="GO" id="GO:0033619">
    <property type="term" value="P:membrane protein proteolysis"/>
    <property type="evidence" value="ECO:0007669"/>
    <property type="project" value="TreeGrafter"/>
</dbReference>
<evidence type="ECO:0000256" key="8">
    <source>
        <dbReference type="SAM" id="Phobius"/>
    </source>
</evidence>
<dbReference type="PANTHER" id="PTHR12174:SF23">
    <property type="entry name" value="MINOR HISTOCOMPATIBILITY ANTIGEN H13"/>
    <property type="match status" value="1"/>
</dbReference>
<evidence type="ECO:0000256" key="3">
    <source>
        <dbReference type="ARBA" id="ARBA00022692"/>
    </source>
</evidence>
<dbReference type="GO" id="GO:0098554">
    <property type="term" value="C:cytoplasmic side of endoplasmic reticulum membrane"/>
    <property type="evidence" value="ECO:0007669"/>
    <property type="project" value="TreeGrafter"/>
</dbReference>
<evidence type="ECO:0000256" key="4">
    <source>
        <dbReference type="ARBA" id="ARBA00022801"/>
    </source>
</evidence>
<dbReference type="GO" id="GO:0006465">
    <property type="term" value="P:signal peptide processing"/>
    <property type="evidence" value="ECO:0007669"/>
    <property type="project" value="TreeGrafter"/>
</dbReference>
<feature type="transmembrane region" description="Helical" evidence="8">
    <location>
        <begin position="401"/>
        <end position="424"/>
    </location>
</feature>
<feature type="transmembrane region" description="Helical" evidence="8">
    <location>
        <begin position="308"/>
        <end position="326"/>
    </location>
</feature>
<protein>
    <submittedName>
        <fullName evidence="9">Uncharacterized protein</fullName>
    </submittedName>
</protein>
<feature type="transmembrane region" description="Helical" evidence="8">
    <location>
        <begin position="48"/>
        <end position="69"/>
    </location>
</feature>
<dbReference type="OrthoDB" id="29661at2759"/>
<evidence type="ECO:0000256" key="2">
    <source>
        <dbReference type="ARBA" id="ARBA00006859"/>
    </source>
</evidence>
<dbReference type="Pfam" id="PF04258">
    <property type="entry name" value="Peptidase_A22B"/>
    <property type="match status" value="1"/>
</dbReference>
<comment type="similarity">
    <text evidence="2">Belongs to the peptidase A22B family.</text>
</comment>
<feature type="transmembrane region" description="Helical" evidence="8">
    <location>
        <begin position="262"/>
        <end position="278"/>
    </location>
</feature>